<keyword evidence="6" id="KW-1185">Reference proteome</keyword>
<dbReference type="Gene3D" id="3.30.420.10">
    <property type="entry name" value="Ribonuclease H-like superfamily/Ribonuclease H"/>
    <property type="match status" value="1"/>
</dbReference>
<accession>A0A6J8BX24</accession>
<feature type="compositionally biased region" description="Basic and acidic residues" evidence="3">
    <location>
        <begin position="145"/>
        <end position="156"/>
    </location>
</feature>
<dbReference type="InterPro" id="IPR013762">
    <property type="entry name" value="Integrase-like_cat_sf"/>
</dbReference>
<dbReference type="OrthoDB" id="7477527at2759"/>
<dbReference type="AlphaFoldDB" id="A0A6J8BX24"/>
<organism evidence="5 6">
    <name type="scientific">Mytilus coruscus</name>
    <name type="common">Sea mussel</name>
    <dbReference type="NCBI Taxonomy" id="42192"/>
    <lineage>
        <taxon>Eukaryota</taxon>
        <taxon>Metazoa</taxon>
        <taxon>Spiralia</taxon>
        <taxon>Lophotrochozoa</taxon>
        <taxon>Mollusca</taxon>
        <taxon>Bivalvia</taxon>
        <taxon>Autobranchia</taxon>
        <taxon>Pteriomorphia</taxon>
        <taxon>Mytilida</taxon>
        <taxon>Mytiloidea</taxon>
        <taxon>Mytilidae</taxon>
        <taxon>Mytilinae</taxon>
        <taxon>Mytilus</taxon>
    </lineage>
</organism>
<dbReference type="GO" id="GO:0003677">
    <property type="term" value="F:DNA binding"/>
    <property type="evidence" value="ECO:0007669"/>
    <property type="project" value="UniProtKB-KW"/>
</dbReference>
<evidence type="ECO:0000256" key="2">
    <source>
        <dbReference type="ARBA" id="ARBA00023172"/>
    </source>
</evidence>
<evidence type="ECO:0000313" key="6">
    <source>
        <dbReference type="Proteomes" id="UP000507470"/>
    </source>
</evidence>
<sequence>MSDPEERETPEQEVSLRDVMKAVKTQGEFNEKLRKDISELKHEVHGSTVAVASQVKKLKTESQYIWKYEGNKVQFLLNTEFLEDLTQAIWAIDNSKTDYARETITEVIDKIKRRNKLVKIADSSEGGWETVRQYESNPVASNSDDESKINKAESRAIRKRNAKGKKSASKKANYSAPSTPSQFVDTFQTKNQPFREPQSWYNGQALYQNQPSTSGYQRQNRQGACYGCGSFQHWRSQCPFNPRPIQPKSKYTPPSICLKNNRSAIIHSEFVTEAIHDLLIRGLIEECEFQPRVVNPLTVSASDGRKKRLILDLRHVNKHLWKSSVKFEDVRIAMQFITNNSFCFQFDIVSAYHHVNIFMPHTEFLGFSWRHENTEKWYKFLVLPFGLSSACYIFTKITRPLINMWRGEGKQVLMYLDDGLGTHTDEETCKTMSNQVRQDLIQSGFVPKNEKSKWSPMKLLVFLGYSIDTNRGTITIPNERVQKVLKTIADVEYYVSKHGKVHARLVASLVGQIVSMSYVIGNVAYIMSKHLSIDILSMTSWNSCIVLSTESLIQIKFWRENLEHVNVKKFSSDVSCQSVVYSDASNTGYGGYVVETPFNIAHGMWSECEASKSSTWKELNAVRNILLSMINVLKDKRIKWFSDNQNVVTIVEKGSMKPELQDIAMCIFENCLIHNISIDVVWVPRTLNEKADFISRIIDYDDWGIDEQLFMYVDSLWGPHEIDWFANDDNHKLTVFYSRYWTVNSMGIDAFTINWQGANGWFVPPVCLVSKAFQSDLLELPDTLIEKIHLLPDLLTESKSNNTVQNYYYGFLRWKKWALSNGISSEFILPAKPIHVAIYLACLVQQNRTPSPINQAFYSIRWAHKIISVISPTDSDLVKNILEGAKRRLSVPIKKKEPITPDMLSQMFDRLYCETNLYNQRTISACLLSYSGFLRVSELLNLKTCDIQFFLSHMSVFIQKSKNGYLQRW</sequence>
<evidence type="ECO:0000256" key="3">
    <source>
        <dbReference type="SAM" id="MobiDB-lite"/>
    </source>
</evidence>
<dbReference type="InterPro" id="IPR036397">
    <property type="entry name" value="RNaseH_sf"/>
</dbReference>
<dbReference type="InterPro" id="IPR052055">
    <property type="entry name" value="Hepadnavirus_pol/RT"/>
</dbReference>
<dbReference type="SUPFAM" id="SSF56349">
    <property type="entry name" value="DNA breaking-rejoining enzymes"/>
    <property type="match status" value="1"/>
</dbReference>
<dbReference type="SUPFAM" id="SSF47823">
    <property type="entry name" value="lambda integrase-like, N-terminal domain"/>
    <property type="match status" value="1"/>
</dbReference>
<dbReference type="InterPro" id="IPR043502">
    <property type="entry name" value="DNA/RNA_pol_sf"/>
</dbReference>
<protein>
    <recommendedName>
        <fullName evidence="4">Tyr recombinase domain-containing protein</fullName>
    </recommendedName>
</protein>
<feature type="region of interest" description="Disordered" evidence="3">
    <location>
        <begin position="134"/>
        <end position="184"/>
    </location>
</feature>
<feature type="domain" description="Tyr recombinase" evidence="4">
    <location>
        <begin position="894"/>
        <end position="969"/>
    </location>
</feature>
<dbReference type="SUPFAM" id="SSF56672">
    <property type="entry name" value="DNA/RNA polymerases"/>
    <property type="match status" value="1"/>
</dbReference>
<proteinExistence type="predicted"/>
<dbReference type="Proteomes" id="UP000507470">
    <property type="component" value="Unassembled WGS sequence"/>
</dbReference>
<dbReference type="GO" id="GO:0015074">
    <property type="term" value="P:DNA integration"/>
    <property type="evidence" value="ECO:0007669"/>
    <property type="project" value="InterPro"/>
</dbReference>
<dbReference type="Gene3D" id="3.10.10.10">
    <property type="entry name" value="HIV Type 1 Reverse Transcriptase, subunit A, domain 1"/>
    <property type="match status" value="1"/>
</dbReference>
<keyword evidence="1" id="KW-0238">DNA-binding</keyword>
<dbReference type="PROSITE" id="PS51898">
    <property type="entry name" value="TYR_RECOMBINASE"/>
    <property type="match status" value="1"/>
</dbReference>
<gene>
    <name evidence="5" type="ORF">MCOR_22636</name>
</gene>
<dbReference type="CDD" id="cd09275">
    <property type="entry name" value="RNase_HI_RT_DIRS1"/>
    <property type="match status" value="1"/>
</dbReference>
<feature type="compositionally biased region" description="Basic residues" evidence="3">
    <location>
        <begin position="157"/>
        <end position="169"/>
    </location>
</feature>
<dbReference type="Gene3D" id="1.10.443.10">
    <property type="entry name" value="Intergrase catalytic core"/>
    <property type="match status" value="1"/>
</dbReference>
<evidence type="ECO:0000313" key="5">
    <source>
        <dbReference type="EMBL" id="CAC5387279.1"/>
    </source>
</evidence>
<dbReference type="Gene3D" id="3.30.70.270">
    <property type="match status" value="1"/>
</dbReference>
<name>A0A6J8BX24_MYTCO</name>
<dbReference type="Pfam" id="PF00078">
    <property type="entry name" value="RVT_1"/>
    <property type="match status" value="1"/>
</dbReference>
<dbReference type="Gene3D" id="1.10.150.130">
    <property type="match status" value="1"/>
</dbReference>
<dbReference type="InterPro" id="IPR010998">
    <property type="entry name" value="Integrase_recombinase_N"/>
</dbReference>
<dbReference type="InterPro" id="IPR000477">
    <property type="entry name" value="RT_dom"/>
</dbReference>
<dbReference type="PANTHER" id="PTHR33050">
    <property type="entry name" value="REVERSE TRANSCRIPTASE DOMAIN-CONTAINING PROTEIN"/>
    <property type="match status" value="1"/>
</dbReference>
<evidence type="ECO:0000256" key="1">
    <source>
        <dbReference type="ARBA" id="ARBA00023125"/>
    </source>
</evidence>
<dbReference type="InterPro" id="IPR011010">
    <property type="entry name" value="DNA_brk_join_enz"/>
</dbReference>
<dbReference type="InterPro" id="IPR043128">
    <property type="entry name" value="Rev_trsase/Diguanyl_cyclase"/>
</dbReference>
<dbReference type="EMBL" id="CACVKT020003995">
    <property type="protein sequence ID" value="CAC5387279.1"/>
    <property type="molecule type" value="Genomic_DNA"/>
</dbReference>
<dbReference type="CDD" id="cd03714">
    <property type="entry name" value="RT_DIRS1"/>
    <property type="match status" value="1"/>
</dbReference>
<reference evidence="5 6" key="1">
    <citation type="submission" date="2020-06" db="EMBL/GenBank/DDBJ databases">
        <authorList>
            <person name="Li R."/>
            <person name="Bekaert M."/>
        </authorList>
    </citation>
    <scope>NUCLEOTIDE SEQUENCE [LARGE SCALE GENOMIC DNA]</scope>
    <source>
        <strain evidence="6">wild</strain>
    </source>
</reference>
<dbReference type="PANTHER" id="PTHR33050:SF7">
    <property type="entry name" value="RIBONUCLEASE H"/>
    <property type="match status" value="1"/>
</dbReference>
<keyword evidence="2" id="KW-0233">DNA recombination</keyword>
<dbReference type="GO" id="GO:0006310">
    <property type="term" value="P:DNA recombination"/>
    <property type="evidence" value="ECO:0007669"/>
    <property type="project" value="UniProtKB-KW"/>
</dbReference>
<evidence type="ECO:0000259" key="4">
    <source>
        <dbReference type="PROSITE" id="PS51898"/>
    </source>
</evidence>
<dbReference type="InterPro" id="IPR002104">
    <property type="entry name" value="Integrase_catalytic"/>
</dbReference>